<dbReference type="Pfam" id="PF18593">
    <property type="entry name" value="CdiI_2"/>
    <property type="match status" value="1"/>
</dbReference>
<evidence type="ECO:0000259" key="1">
    <source>
        <dbReference type="Pfam" id="PF18593"/>
    </source>
</evidence>
<organism evidence="2 3">
    <name type="scientific">Streptomyces beijiangensis</name>
    <dbReference type="NCBI Taxonomy" id="163361"/>
    <lineage>
        <taxon>Bacteria</taxon>
        <taxon>Bacillati</taxon>
        <taxon>Actinomycetota</taxon>
        <taxon>Actinomycetes</taxon>
        <taxon>Kitasatosporales</taxon>
        <taxon>Streptomycetaceae</taxon>
        <taxon>Streptomyces</taxon>
    </lineage>
</organism>
<dbReference type="RefSeq" id="WP_206962461.1">
    <property type="nucleotide sequence ID" value="NZ_BAAAJJ010000010.1"/>
</dbReference>
<keyword evidence="3" id="KW-1185">Reference proteome</keyword>
<accession>A0A939JIX5</accession>
<protein>
    <recommendedName>
        <fullName evidence="1">CdiI immunity protein domain-containing protein</fullName>
    </recommendedName>
</protein>
<gene>
    <name evidence="2" type="ORF">J0695_14645</name>
</gene>
<evidence type="ECO:0000313" key="3">
    <source>
        <dbReference type="Proteomes" id="UP000664167"/>
    </source>
</evidence>
<proteinExistence type="predicted"/>
<reference evidence="2" key="1">
    <citation type="submission" date="2021-03" db="EMBL/GenBank/DDBJ databases">
        <title>Streptomyces poriferae sp. nov., a novel marine sponge-derived Actinobacteria species with anti-MRSA activity.</title>
        <authorList>
            <person name="Sandoval-Powers M."/>
            <person name="Kralova S."/>
            <person name="Nguyen G.-S."/>
            <person name="Fawwal D."/>
            <person name="Degnes K."/>
            <person name="Klinkenberg G."/>
            <person name="Sletta H."/>
            <person name="Wentzel A."/>
            <person name="Liles M.R."/>
        </authorList>
    </citation>
    <scope>NUCLEOTIDE SEQUENCE</scope>
    <source>
        <strain evidence="2">DSM 41794</strain>
    </source>
</reference>
<sequence length="221" mass="24802">MNRNTYMGDRFRELRQLLRSYEVTGNEFDDTADRPGAALSAYQRSAGRDSARVAAAVEEIDDLLTTGLFSDELADDIELLPHVTPPQGGSVEESLRIIRHHLTRPAEAPADGSPTRPETSWEWREKFPGLAHFLTAYFHQNFSLEYSSHEEAIDDYLSDSSSAETQQLTSELEEFMMLNPSNTEMRQAAQTLGLMISPPPGMTLRKWLENVEVATAQHGKS</sequence>
<name>A0A939JIX5_9ACTN</name>
<dbReference type="Proteomes" id="UP000664167">
    <property type="component" value="Unassembled WGS sequence"/>
</dbReference>
<dbReference type="InterPro" id="IPR041129">
    <property type="entry name" value="CdiI_2"/>
</dbReference>
<dbReference type="AlphaFoldDB" id="A0A939JIX5"/>
<dbReference type="EMBL" id="JAFLRJ010000131">
    <property type="protein sequence ID" value="MBO0513034.1"/>
    <property type="molecule type" value="Genomic_DNA"/>
</dbReference>
<evidence type="ECO:0000313" key="2">
    <source>
        <dbReference type="EMBL" id="MBO0513034.1"/>
    </source>
</evidence>
<feature type="domain" description="CdiI immunity protein" evidence="1">
    <location>
        <begin position="126"/>
        <end position="212"/>
    </location>
</feature>
<comment type="caution">
    <text evidence="2">The sequence shown here is derived from an EMBL/GenBank/DDBJ whole genome shotgun (WGS) entry which is preliminary data.</text>
</comment>